<dbReference type="OrthoDB" id="9778146at2"/>
<dbReference type="GO" id="GO:0009229">
    <property type="term" value="P:thiamine diphosphate biosynthetic process"/>
    <property type="evidence" value="ECO:0007669"/>
    <property type="project" value="UniProtKB-UniRule"/>
</dbReference>
<evidence type="ECO:0000256" key="2">
    <source>
        <dbReference type="ARBA" id="ARBA00001946"/>
    </source>
</evidence>
<dbReference type="EC" id="2.7.1.50" evidence="11"/>
<feature type="binding site" evidence="11">
    <location>
        <position position="197"/>
    </location>
    <ligand>
        <name>substrate</name>
    </ligand>
</feature>
<dbReference type="UniPathway" id="UPA00060">
    <property type="reaction ID" value="UER00139"/>
</dbReference>
<dbReference type="Pfam" id="PF02110">
    <property type="entry name" value="HK"/>
    <property type="match status" value="1"/>
</dbReference>
<keyword evidence="4 11" id="KW-0808">Transferase</keyword>
<dbReference type="Gene3D" id="3.40.1190.20">
    <property type="match status" value="1"/>
</dbReference>
<dbReference type="InterPro" id="IPR000417">
    <property type="entry name" value="Hyethyz_kinase"/>
</dbReference>
<feature type="binding site" evidence="11">
    <location>
        <position position="124"/>
    </location>
    <ligand>
        <name>ATP</name>
        <dbReference type="ChEBI" id="CHEBI:30616"/>
    </ligand>
</feature>
<evidence type="ECO:0000256" key="7">
    <source>
        <dbReference type="ARBA" id="ARBA00022777"/>
    </source>
</evidence>
<keyword evidence="7 11" id="KW-0418">Kinase</keyword>
<dbReference type="Proteomes" id="UP000184080">
    <property type="component" value="Unassembled WGS sequence"/>
</dbReference>
<comment type="cofactor">
    <cofactor evidence="2 11">
        <name>Mg(2+)</name>
        <dbReference type="ChEBI" id="CHEBI:18420"/>
    </cofactor>
</comment>
<feature type="binding site" evidence="11">
    <location>
        <position position="170"/>
    </location>
    <ligand>
        <name>ATP</name>
        <dbReference type="ChEBI" id="CHEBI:30616"/>
    </ligand>
</feature>
<evidence type="ECO:0000256" key="4">
    <source>
        <dbReference type="ARBA" id="ARBA00022679"/>
    </source>
</evidence>
<keyword evidence="8 11" id="KW-0067">ATP-binding</keyword>
<evidence type="ECO:0000313" key="13">
    <source>
        <dbReference type="Proteomes" id="UP000184080"/>
    </source>
</evidence>
<dbReference type="GO" id="GO:0009228">
    <property type="term" value="P:thiamine biosynthetic process"/>
    <property type="evidence" value="ECO:0007669"/>
    <property type="project" value="UniProtKB-KW"/>
</dbReference>
<dbReference type="HAMAP" id="MF_00228">
    <property type="entry name" value="Thz_kinase"/>
    <property type="match status" value="1"/>
</dbReference>
<evidence type="ECO:0000313" key="12">
    <source>
        <dbReference type="EMBL" id="SHI99324.1"/>
    </source>
</evidence>
<dbReference type="STRING" id="1121298.SAMN05444401_2019"/>
<keyword evidence="10 11" id="KW-0784">Thiamine biosynthesis</keyword>
<comment type="similarity">
    <text evidence="11">Belongs to the Thz kinase family.</text>
</comment>
<feature type="binding site" evidence="11">
    <location>
        <position position="46"/>
    </location>
    <ligand>
        <name>substrate</name>
    </ligand>
</feature>
<organism evidence="12 13">
    <name type="scientific">Clostridium amylolyticum</name>
    <dbReference type="NCBI Taxonomy" id="1121298"/>
    <lineage>
        <taxon>Bacteria</taxon>
        <taxon>Bacillati</taxon>
        <taxon>Bacillota</taxon>
        <taxon>Clostridia</taxon>
        <taxon>Eubacteriales</taxon>
        <taxon>Clostridiaceae</taxon>
        <taxon>Clostridium</taxon>
    </lineage>
</organism>
<evidence type="ECO:0000256" key="8">
    <source>
        <dbReference type="ARBA" id="ARBA00022840"/>
    </source>
</evidence>
<comment type="function">
    <text evidence="11">Catalyzes the phosphorylation of the hydroxyl group of 4-methyl-5-beta-hydroxyethylthiazole (THZ).</text>
</comment>
<proteinExistence type="inferred from homology"/>
<dbReference type="GO" id="GO:0005524">
    <property type="term" value="F:ATP binding"/>
    <property type="evidence" value="ECO:0007669"/>
    <property type="project" value="UniProtKB-UniRule"/>
</dbReference>
<dbReference type="RefSeq" id="WP_073006048.1">
    <property type="nucleotide sequence ID" value="NZ_FQZO01000002.1"/>
</dbReference>
<dbReference type="EMBL" id="FQZO01000002">
    <property type="protein sequence ID" value="SHI99324.1"/>
    <property type="molecule type" value="Genomic_DNA"/>
</dbReference>
<evidence type="ECO:0000256" key="9">
    <source>
        <dbReference type="ARBA" id="ARBA00022842"/>
    </source>
</evidence>
<accession>A0A1M6FNS1</accession>
<name>A0A1M6FNS1_9CLOT</name>
<dbReference type="GO" id="GO:0000287">
    <property type="term" value="F:magnesium ion binding"/>
    <property type="evidence" value="ECO:0007669"/>
    <property type="project" value="UniProtKB-UniRule"/>
</dbReference>
<sequence length="284" mass="30714">MNHLESVLELMKKTKEVNPLVDFVTNYVTANDLTTIATYVGGAPVMTDDPVDAADVIEYGNVDAVVFNIGTITEVYLEAMIEACKKAREKGIPVILDPVATSITPFRTKAVQRILDEGGVTIIKGNLGEIKGCLGLKPKSKGVDSNEDETGAEKYCIELAKKRNAVVAMTGKEDIITDGERVVRIKNGTSRLPMVIGTGCMIGAMIAAFSGATNDHFYAALTGTMLMGIAGEIAEEKLKEGDGHGVFKNHLLDRLSIISEEDVRDKAKIVDISEEGKRHFERIV</sequence>
<evidence type="ECO:0000256" key="11">
    <source>
        <dbReference type="HAMAP-Rule" id="MF_00228"/>
    </source>
</evidence>
<evidence type="ECO:0000256" key="6">
    <source>
        <dbReference type="ARBA" id="ARBA00022741"/>
    </source>
</evidence>
<gene>
    <name evidence="11" type="primary">thiM</name>
    <name evidence="12" type="ORF">SAMN05444401_2019</name>
</gene>
<dbReference type="NCBIfam" id="NF006830">
    <property type="entry name" value="PRK09355.1"/>
    <property type="match status" value="1"/>
</dbReference>
<dbReference type="PIRSF" id="PIRSF000513">
    <property type="entry name" value="Thz_kinase"/>
    <property type="match status" value="1"/>
</dbReference>
<evidence type="ECO:0000256" key="1">
    <source>
        <dbReference type="ARBA" id="ARBA00001771"/>
    </source>
</evidence>
<reference evidence="12 13" key="1">
    <citation type="submission" date="2016-11" db="EMBL/GenBank/DDBJ databases">
        <authorList>
            <person name="Jaros S."/>
            <person name="Januszkiewicz K."/>
            <person name="Wedrychowicz H."/>
        </authorList>
    </citation>
    <scope>NUCLEOTIDE SEQUENCE [LARGE SCALE GENOMIC DNA]</scope>
    <source>
        <strain evidence="12 13">DSM 21864</strain>
    </source>
</reference>
<keyword evidence="13" id="KW-1185">Reference proteome</keyword>
<protein>
    <recommendedName>
        <fullName evidence="11">Hydroxyethylthiazole kinase</fullName>
        <ecNumber evidence="11">2.7.1.50</ecNumber>
    </recommendedName>
    <alternativeName>
        <fullName evidence="11">4-methyl-5-beta-hydroxyethylthiazole kinase</fullName>
        <shortName evidence="11">TH kinase</shortName>
        <shortName evidence="11">Thz kinase</shortName>
    </alternativeName>
</protein>
<evidence type="ECO:0000256" key="3">
    <source>
        <dbReference type="ARBA" id="ARBA00004868"/>
    </source>
</evidence>
<dbReference type="GO" id="GO:0004417">
    <property type="term" value="F:hydroxyethylthiazole kinase activity"/>
    <property type="evidence" value="ECO:0007669"/>
    <property type="project" value="UniProtKB-UniRule"/>
</dbReference>
<keyword evidence="6 11" id="KW-0547">Nucleotide-binding</keyword>
<dbReference type="CDD" id="cd01170">
    <property type="entry name" value="THZ_kinase"/>
    <property type="match status" value="1"/>
</dbReference>
<keyword evidence="9 11" id="KW-0460">Magnesium</keyword>
<dbReference type="PRINTS" id="PR01099">
    <property type="entry name" value="HYETHTZKNASE"/>
</dbReference>
<dbReference type="InterPro" id="IPR029056">
    <property type="entry name" value="Ribokinase-like"/>
</dbReference>
<dbReference type="AlphaFoldDB" id="A0A1M6FNS1"/>
<comment type="catalytic activity">
    <reaction evidence="1 11">
        <text>5-(2-hydroxyethyl)-4-methylthiazole + ATP = 4-methyl-5-(2-phosphooxyethyl)-thiazole + ADP + H(+)</text>
        <dbReference type="Rhea" id="RHEA:24212"/>
        <dbReference type="ChEBI" id="CHEBI:15378"/>
        <dbReference type="ChEBI" id="CHEBI:17957"/>
        <dbReference type="ChEBI" id="CHEBI:30616"/>
        <dbReference type="ChEBI" id="CHEBI:58296"/>
        <dbReference type="ChEBI" id="CHEBI:456216"/>
        <dbReference type="EC" id="2.7.1.50"/>
    </reaction>
</comment>
<keyword evidence="5 11" id="KW-0479">Metal-binding</keyword>
<evidence type="ECO:0000256" key="5">
    <source>
        <dbReference type="ARBA" id="ARBA00022723"/>
    </source>
</evidence>
<evidence type="ECO:0000256" key="10">
    <source>
        <dbReference type="ARBA" id="ARBA00022977"/>
    </source>
</evidence>
<comment type="pathway">
    <text evidence="3 11">Cofactor biosynthesis; thiamine diphosphate biosynthesis; 4-methyl-5-(2-phosphoethyl)-thiazole from 5-(2-hydroxyethyl)-4-methylthiazole: step 1/1.</text>
</comment>
<dbReference type="SUPFAM" id="SSF53613">
    <property type="entry name" value="Ribokinase-like"/>
    <property type="match status" value="1"/>
</dbReference>